<protein>
    <submittedName>
        <fullName evidence="7">FAD-dependent oxidoreductase</fullName>
    </submittedName>
</protein>
<keyword evidence="4" id="KW-0411">Iron-sulfur</keyword>
<evidence type="ECO:0000256" key="2">
    <source>
        <dbReference type="ARBA" id="ARBA00022723"/>
    </source>
</evidence>
<dbReference type="GO" id="GO:0016020">
    <property type="term" value="C:membrane"/>
    <property type="evidence" value="ECO:0007669"/>
    <property type="project" value="InterPro"/>
</dbReference>
<keyword evidence="8" id="KW-1185">Reference proteome</keyword>
<gene>
    <name evidence="7" type="ORF">K0B96_15030</name>
</gene>
<dbReference type="SUPFAM" id="SSF50022">
    <property type="entry name" value="ISP domain"/>
    <property type="match status" value="1"/>
</dbReference>
<dbReference type="EMBL" id="CP080507">
    <property type="protein sequence ID" value="QYM78596.1"/>
    <property type="molecule type" value="Genomic_DNA"/>
</dbReference>
<dbReference type="SUPFAM" id="SSF51971">
    <property type="entry name" value="Nucleotide-binding domain"/>
    <property type="match status" value="1"/>
</dbReference>
<dbReference type="InterPro" id="IPR005805">
    <property type="entry name" value="Rieske_Fe-S_prot_C"/>
</dbReference>
<evidence type="ECO:0000259" key="6">
    <source>
        <dbReference type="PROSITE" id="PS51296"/>
    </source>
</evidence>
<dbReference type="KEGG" id="ole:K0B96_15030"/>
<reference evidence="7" key="1">
    <citation type="submission" date="2021-08" db="EMBL/GenBank/DDBJ databases">
        <title>Genome of a novel bacterium of the phylum Verrucomicrobia, Oleiharenicola sp. KSB-15.</title>
        <authorList>
            <person name="Chung J.-H."/>
            <person name="Ahn J.-H."/>
            <person name="Yoon Y."/>
            <person name="Kim D.-Y."/>
            <person name="An S.-H."/>
            <person name="Park I."/>
            <person name="Yeon J."/>
        </authorList>
    </citation>
    <scope>NUCLEOTIDE SEQUENCE</scope>
    <source>
        <strain evidence="7">KSB-15</strain>
    </source>
</reference>
<dbReference type="RefSeq" id="WP_220161700.1">
    <property type="nucleotide sequence ID" value="NZ_CP080507.1"/>
</dbReference>
<evidence type="ECO:0000313" key="7">
    <source>
        <dbReference type="EMBL" id="QYM78596.1"/>
    </source>
</evidence>
<dbReference type="Gene3D" id="3.50.50.60">
    <property type="entry name" value="FAD/NAD(P)-binding domain"/>
    <property type="match status" value="1"/>
</dbReference>
<dbReference type="AlphaFoldDB" id="A0A8F9XKV9"/>
<evidence type="ECO:0000256" key="5">
    <source>
        <dbReference type="ARBA" id="ARBA00023157"/>
    </source>
</evidence>
<keyword evidence="1" id="KW-0001">2Fe-2S</keyword>
<proteinExistence type="predicted"/>
<keyword evidence="2" id="KW-0479">Metal-binding</keyword>
<keyword evidence="3" id="KW-0408">Iron</keyword>
<keyword evidence="5" id="KW-1015">Disulfide bond</keyword>
<organism evidence="7 8">
    <name type="scientific">Horticoccus luteus</name>
    <dbReference type="NCBI Taxonomy" id="2862869"/>
    <lineage>
        <taxon>Bacteria</taxon>
        <taxon>Pseudomonadati</taxon>
        <taxon>Verrucomicrobiota</taxon>
        <taxon>Opitutia</taxon>
        <taxon>Opitutales</taxon>
        <taxon>Opitutaceae</taxon>
        <taxon>Horticoccus</taxon>
    </lineage>
</organism>
<dbReference type="PANTHER" id="PTHR13847:SF281">
    <property type="entry name" value="FAD DEPENDENT OXIDOREDUCTASE DOMAIN-CONTAINING PROTEIN"/>
    <property type="match status" value="1"/>
</dbReference>
<dbReference type="GO" id="GO:0005737">
    <property type="term" value="C:cytoplasm"/>
    <property type="evidence" value="ECO:0007669"/>
    <property type="project" value="TreeGrafter"/>
</dbReference>
<evidence type="ECO:0000256" key="4">
    <source>
        <dbReference type="ARBA" id="ARBA00023014"/>
    </source>
</evidence>
<dbReference type="InterPro" id="IPR036188">
    <property type="entry name" value="FAD/NAD-bd_sf"/>
</dbReference>
<dbReference type="Gene3D" id="3.30.9.10">
    <property type="entry name" value="D-Amino Acid Oxidase, subunit A, domain 2"/>
    <property type="match status" value="1"/>
</dbReference>
<evidence type="ECO:0000256" key="3">
    <source>
        <dbReference type="ARBA" id="ARBA00023004"/>
    </source>
</evidence>
<accession>A0A8F9XKV9</accession>
<dbReference type="FunFam" id="2.102.10.10:FF:000014">
    <property type="entry name" value="Oxidoreductase, FAD dependent"/>
    <property type="match status" value="1"/>
</dbReference>
<dbReference type="PANTHER" id="PTHR13847">
    <property type="entry name" value="SARCOSINE DEHYDROGENASE-RELATED"/>
    <property type="match status" value="1"/>
</dbReference>
<dbReference type="Gene3D" id="2.102.10.10">
    <property type="entry name" value="Rieske [2Fe-2S] iron-sulphur domain"/>
    <property type="match status" value="1"/>
</dbReference>
<dbReference type="InterPro" id="IPR036922">
    <property type="entry name" value="Rieske_2Fe-2S_sf"/>
</dbReference>
<evidence type="ECO:0000256" key="1">
    <source>
        <dbReference type="ARBA" id="ARBA00022714"/>
    </source>
</evidence>
<dbReference type="InterPro" id="IPR017941">
    <property type="entry name" value="Rieske_2Fe-2S"/>
</dbReference>
<dbReference type="InterPro" id="IPR006076">
    <property type="entry name" value="FAD-dep_OxRdtase"/>
</dbReference>
<dbReference type="InterPro" id="IPR038010">
    <property type="entry name" value="YhfW_C"/>
</dbReference>
<dbReference type="PRINTS" id="PR00162">
    <property type="entry name" value="RIESKE"/>
</dbReference>
<dbReference type="Proteomes" id="UP000825051">
    <property type="component" value="Chromosome"/>
</dbReference>
<dbReference type="Pfam" id="PF00355">
    <property type="entry name" value="Rieske"/>
    <property type="match status" value="1"/>
</dbReference>
<name>A0A8F9XKV9_9BACT</name>
<sequence>MNTTPYWIDTASLPRFPKLNMDLDVDAVVVGGGITGLTAAYLLKQAGKTVVVLERRRCASVDTGHTTAHLTSVTDKSLGELRHQFGSDHTRAVWDAGAAAIDQIVRNMRAEDIACDFRWVTGYWHGSLAEAAGDPERFEREAETARELGIAAEFRASVPFVARPGVAFAHQAIFHPRKYLAALARRIDGDGSRIFENTAVTEVQAEPLTVKADKFAVRCRYVVLATHTPLMGITGLTDALLFQTKLALYSSYALGAKLAPGTVPEAAFWDTTEPYYYVRVERKRGHDYVIFGGEDHKTGQGDEADAYARLEARLREFLPDAAVDHRWSGQVITTNDGLPFIGETAPRQFAATGFAGNGMTFGTLGGMMAADAMLGRKNPWQQLFSPERKHLVGGTWNYVAENKDYPFYMLRDWLARGDGTSLQELAREEGKILELDGRKVAAYRDAAGAVTMCSPVCTHLKCIVGWNAAEKTWDCPCHGSRFTPQGEVISGPAEEPLEKIENP</sequence>
<dbReference type="Pfam" id="PF01266">
    <property type="entry name" value="DAO"/>
    <property type="match status" value="1"/>
</dbReference>
<dbReference type="PROSITE" id="PS51296">
    <property type="entry name" value="RIESKE"/>
    <property type="match status" value="1"/>
</dbReference>
<dbReference type="GO" id="GO:0046872">
    <property type="term" value="F:metal ion binding"/>
    <property type="evidence" value="ECO:0007669"/>
    <property type="project" value="UniProtKB-KW"/>
</dbReference>
<evidence type="ECO:0000313" key="8">
    <source>
        <dbReference type="Proteomes" id="UP000825051"/>
    </source>
</evidence>
<feature type="domain" description="Rieske" evidence="6">
    <location>
        <begin position="417"/>
        <end position="503"/>
    </location>
</feature>
<dbReference type="GO" id="GO:0051537">
    <property type="term" value="F:2 iron, 2 sulfur cluster binding"/>
    <property type="evidence" value="ECO:0007669"/>
    <property type="project" value="UniProtKB-KW"/>
</dbReference>
<dbReference type="CDD" id="cd03477">
    <property type="entry name" value="Rieske_YhfW_C"/>
    <property type="match status" value="1"/>
</dbReference>